<organism evidence="2 3">
    <name type="scientific">Actinidia rufa</name>
    <dbReference type="NCBI Taxonomy" id="165716"/>
    <lineage>
        <taxon>Eukaryota</taxon>
        <taxon>Viridiplantae</taxon>
        <taxon>Streptophyta</taxon>
        <taxon>Embryophyta</taxon>
        <taxon>Tracheophyta</taxon>
        <taxon>Spermatophyta</taxon>
        <taxon>Magnoliopsida</taxon>
        <taxon>eudicotyledons</taxon>
        <taxon>Gunneridae</taxon>
        <taxon>Pentapetalae</taxon>
        <taxon>asterids</taxon>
        <taxon>Ericales</taxon>
        <taxon>Actinidiaceae</taxon>
        <taxon>Actinidia</taxon>
    </lineage>
</organism>
<dbReference type="Proteomes" id="UP000585474">
    <property type="component" value="Unassembled WGS sequence"/>
</dbReference>
<evidence type="ECO:0000256" key="1">
    <source>
        <dbReference type="SAM" id="MobiDB-lite"/>
    </source>
</evidence>
<reference evidence="2 3" key="1">
    <citation type="submission" date="2019-07" db="EMBL/GenBank/DDBJ databases">
        <title>De Novo Assembly of kiwifruit Actinidia rufa.</title>
        <authorList>
            <person name="Sugita-Konishi S."/>
            <person name="Sato K."/>
            <person name="Mori E."/>
            <person name="Abe Y."/>
            <person name="Kisaki G."/>
            <person name="Hamano K."/>
            <person name="Suezawa K."/>
            <person name="Otani M."/>
            <person name="Fukuda T."/>
            <person name="Manabe T."/>
            <person name="Gomi K."/>
            <person name="Tabuchi M."/>
            <person name="Akimitsu K."/>
            <person name="Kataoka I."/>
        </authorList>
    </citation>
    <scope>NUCLEOTIDE SEQUENCE [LARGE SCALE GENOMIC DNA]</scope>
    <source>
        <strain evidence="3">cv. Fuchu</strain>
    </source>
</reference>
<feature type="region of interest" description="Disordered" evidence="1">
    <location>
        <begin position="29"/>
        <end position="74"/>
    </location>
</feature>
<proteinExistence type="predicted"/>
<protein>
    <submittedName>
        <fullName evidence="2">Uncharacterized protein</fullName>
    </submittedName>
</protein>
<evidence type="ECO:0000313" key="2">
    <source>
        <dbReference type="EMBL" id="GFY94411.1"/>
    </source>
</evidence>
<accession>A0A7J0F6Z5</accession>
<sequence length="74" mass="8108">MPCIVFRLRNVRSKGNQGVLSDDLTKTENDKADLSSAVVKQKRTSKSQETESSKTTSALSDTADGARGSEKQRY</sequence>
<keyword evidence="3" id="KW-1185">Reference proteome</keyword>
<dbReference type="EMBL" id="BJWL01000009">
    <property type="protein sequence ID" value="GFY94411.1"/>
    <property type="molecule type" value="Genomic_DNA"/>
</dbReference>
<dbReference type="AlphaFoldDB" id="A0A7J0F6Z5"/>
<comment type="caution">
    <text evidence="2">The sequence shown here is derived from an EMBL/GenBank/DDBJ whole genome shotgun (WGS) entry which is preliminary data.</text>
</comment>
<evidence type="ECO:0000313" key="3">
    <source>
        <dbReference type="Proteomes" id="UP000585474"/>
    </source>
</evidence>
<dbReference type="OrthoDB" id="10546695at2759"/>
<gene>
    <name evidence="2" type="ORF">Acr_09g0008570</name>
</gene>
<name>A0A7J0F6Z5_9ERIC</name>